<protein>
    <submittedName>
        <fullName evidence="1">Haloacid dehalogenase-like hydrolase</fullName>
    </submittedName>
</protein>
<comment type="caution">
    <text evidence="1">The sequence shown here is derived from an EMBL/GenBank/DDBJ whole genome shotgun (WGS) entry which is preliminary data.</text>
</comment>
<dbReference type="RefSeq" id="WP_060929217.1">
    <property type="nucleotide sequence ID" value="NZ_KQ955267.1"/>
</dbReference>
<sequence>MIVIFDFDGTIHKTELVYKPALYKTLGELGIDPNSLDYRKYIGMSPKACWDDILKDDSNKDHLIKLNGRRIRENLEETGQLYENAYKTLAYLKEKYDLYILSKCLRAYMDEARRVYGLDKYFTKYLVGEDFDFIDKYEILRQSLEDDYIMVGDREEDILAGYKNNRKSVFASYGYGKPEEGRLADYKIDDICQLMEIL</sequence>
<dbReference type="InterPro" id="IPR023198">
    <property type="entry name" value="PGP-like_dom2"/>
</dbReference>
<dbReference type="InterPro" id="IPR041492">
    <property type="entry name" value="HAD_2"/>
</dbReference>
<dbReference type="Pfam" id="PF13419">
    <property type="entry name" value="HAD_2"/>
    <property type="match status" value="1"/>
</dbReference>
<dbReference type="InterPro" id="IPR036412">
    <property type="entry name" value="HAD-like_sf"/>
</dbReference>
<organism evidence="1 2">
    <name type="scientific">Anaerococcus tetradius</name>
    <dbReference type="NCBI Taxonomy" id="33036"/>
    <lineage>
        <taxon>Bacteria</taxon>
        <taxon>Bacillati</taxon>
        <taxon>Bacillota</taxon>
        <taxon>Tissierellia</taxon>
        <taxon>Tissierellales</taxon>
        <taxon>Peptoniphilaceae</taxon>
        <taxon>Anaerococcus</taxon>
    </lineage>
</organism>
<dbReference type="PANTHER" id="PTHR43434">
    <property type="entry name" value="PHOSPHOGLYCOLATE PHOSPHATASE"/>
    <property type="match status" value="1"/>
</dbReference>
<dbReference type="Proteomes" id="UP000070383">
    <property type="component" value="Unassembled WGS sequence"/>
</dbReference>
<dbReference type="GO" id="GO:0005829">
    <property type="term" value="C:cytosol"/>
    <property type="evidence" value="ECO:0007669"/>
    <property type="project" value="TreeGrafter"/>
</dbReference>
<dbReference type="Gene3D" id="3.40.50.1000">
    <property type="entry name" value="HAD superfamily/HAD-like"/>
    <property type="match status" value="1"/>
</dbReference>
<keyword evidence="2" id="KW-1185">Reference proteome</keyword>
<dbReference type="SFLD" id="SFLDG01129">
    <property type="entry name" value="C1.5:_HAD__Beta-PGM__Phosphata"/>
    <property type="match status" value="1"/>
</dbReference>
<accession>A0A133KG61</accession>
<dbReference type="EMBL" id="LRPM01000024">
    <property type="protein sequence ID" value="KWZ78508.1"/>
    <property type="molecule type" value="Genomic_DNA"/>
</dbReference>
<dbReference type="PATRIC" id="fig|33036.3.peg.707"/>
<dbReference type="Gene3D" id="1.10.150.240">
    <property type="entry name" value="Putative phosphatase, domain 2"/>
    <property type="match status" value="1"/>
</dbReference>
<dbReference type="GO" id="GO:0008967">
    <property type="term" value="F:phosphoglycolate phosphatase activity"/>
    <property type="evidence" value="ECO:0007669"/>
    <property type="project" value="TreeGrafter"/>
</dbReference>
<proteinExistence type="predicted"/>
<dbReference type="SUPFAM" id="SSF56784">
    <property type="entry name" value="HAD-like"/>
    <property type="match status" value="1"/>
</dbReference>
<dbReference type="AlphaFoldDB" id="A0A133KG61"/>
<keyword evidence="1" id="KW-0378">Hydrolase</keyword>
<dbReference type="PANTHER" id="PTHR43434:SF1">
    <property type="entry name" value="PHOSPHOGLYCOLATE PHOSPHATASE"/>
    <property type="match status" value="1"/>
</dbReference>
<evidence type="ECO:0000313" key="1">
    <source>
        <dbReference type="EMBL" id="KWZ78508.1"/>
    </source>
</evidence>
<reference evidence="2" key="1">
    <citation type="submission" date="2016-01" db="EMBL/GenBank/DDBJ databases">
        <authorList>
            <person name="Mitreva M."/>
            <person name="Pepin K.H."/>
            <person name="Mihindukulasuriya K.A."/>
            <person name="Fulton R."/>
            <person name="Fronick C."/>
            <person name="O'Laughlin M."/>
            <person name="Miner T."/>
            <person name="Herter B."/>
            <person name="Rosa B.A."/>
            <person name="Cordes M."/>
            <person name="Tomlinson C."/>
            <person name="Wollam A."/>
            <person name="Palsikar V.B."/>
            <person name="Mardis E.R."/>
            <person name="Wilson R.K."/>
        </authorList>
    </citation>
    <scope>NUCLEOTIDE SEQUENCE [LARGE SCALE GENOMIC DNA]</scope>
    <source>
        <strain evidence="2">MJR8151</strain>
    </source>
</reference>
<dbReference type="SFLD" id="SFLDS00003">
    <property type="entry name" value="Haloacid_Dehalogenase"/>
    <property type="match status" value="1"/>
</dbReference>
<dbReference type="STRING" id="33036.HMPREF3200_00711"/>
<gene>
    <name evidence="1" type="ORF">HMPREF3200_00711</name>
</gene>
<evidence type="ECO:0000313" key="2">
    <source>
        <dbReference type="Proteomes" id="UP000070383"/>
    </source>
</evidence>
<dbReference type="OrthoDB" id="9807630at2"/>
<dbReference type="GO" id="GO:0006281">
    <property type="term" value="P:DNA repair"/>
    <property type="evidence" value="ECO:0007669"/>
    <property type="project" value="TreeGrafter"/>
</dbReference>
<name>A0A133KG61_9FIRM</name>
<dbReference type="InterPro" id="IPR050155">
    <property type="entry name" value="HAD-like_hydrolase_sf"/>
</dbReference>
<dbReference type="InterPro" id="IPR023214">
    <property type="entry name" value="HAD_sf"/>
</dbReference>